<reference evidence="1" key="1">
    <citation type="submission" date="2020-06" db="EMBL/GenBank/DDBJ databases">
        <authorList>
            <person name="Li T."/>
            <person name="Hu X."/>
            <person name="Zhang T."/>
            <person name="Song X."/>
            <person name="Zhang H."/>
            <person name="Dai N."/>
            <person name="Sheng W."/>
            <person name="Hou X."/>
            <person name="Wei L."/>
        </authorList>
    </citation>
    <scope>NUCLEOTIDE SEQUENCE</scope>
    <source>
        <strain evidence="1">KEN1</strain>
        <tissue evidence="1">Leaf</tissue>
    </source>
</reference>
<comment type="caution">
    <text evidence="1">The sequence shown here is derived from an EMBL/GenBank/DDBJ whole genome shotgun (WGS) entry which is preliminary data.</text>
</comment>
<organism evidence="1">
    <name type="scientific">Sesamum latifolium</name>
    <dbReference type="NCBI Taxonomy" id="2727402"/>
    <lineage>
        <taxon>Eukaryota</taxon>
        <taxon>Viridiplantae</taxon>
        <taxon>Streptophyta</taxon>
        <taxon>Embryophyta</taxon>
        <taxon>Tracheophyta</taxon>
        <taxon>Spermatophyta</taxon>
        <taxon>Magnoliopsida</taxon>
        <taxon>eudicotyledons</taxon>
        <taxon>Gunneridae</taxon>
        <taxon>Pentapetalae</taxon>
        <taxon>asterids</taxon>
        <taxon>lamiids</taxon>
        <taxon>Lamiales</taxon>
        <taxon>Pedaliaceae</taxon>
        <taxon>Sesamum</taxon>
    </lineage>
</organism>
<evidence type="ECO:0000313" key="1">
    <source>
        <dbReference type="EMBL" id="KAL0462939.1"/>
    </source>
</evidence>
<name>A0AAW2YB18_9LAMI</name>
<proteinExistence type="predicted"/>
<dbReference type="EMBL" id="JACGWN010000001">
    <property type="protein sequence ID" value="KAL0462939.1"/>
    <property type="molecule type" value="Genomic_DNA"/>
</dbReference>
<accession>A0AAW2YB18</accession>
<reference evidence="1" key="2">
    <citation type="journal article" date="2024" name="Plant">
        <title>Genomic evolution and insights into agronomic trait innovations of Sesamum species.</title>
        <authorList>
            <person name="Miao H."/>
            <person name="Wang L."/>
            <person name="Qu L."/>
            <person name="Liu H."/>
            <person name="Sun Y."/>
            <person name="Le M."/>
            <person name="Wang Q."/>
            <person name="Wei S."/>
            <person name="Zheng Y."/>
            <person name="Lin W."/>
            <person name="Duan Y."/>
            <person name="Cao H."/>
            <person name="Xiong S."/>
            <person name="Wang X."/>
            <person name="Wei L."/>
            <person name="Li C."/>
            <person name="Ma Q."/>
            <person name="Ju M."/>
            <person name="Zhao R."/>
            <person name="Li G."/>
            <person name="Mu C."/>
            <person name="Tian Q."/>
            <person name="Mei H."/>
            <person name="Zhang T."/>
            <person name="Gao T."/>
            <person name="Zhang H."/>
        </authorList>
    </citation>
    <scope>NUCLEOTIDE SEQUENCE</scope>
    <source>
        <strain evidence="1">KEN1</strain>
    </source>
</reference>
<protein>
    <submittedName>
        <fullName evidence="1">Uncharacterized protein</fullName>
    </submittedName>
</protein>
<gene>
    <name evidence="1" type="ORF">Slati_0181500</name>
</gene>
<sequence length="100" mass="11133">MVHRRFEDSSAGGASGETVILGVSVSLGRVCRPRCRRCPERGVRDARNNLQGLGSDSGHLPDLLLVRYVGRSFHNPLTSEALCSHRQRQLMRLKTHDPLD</sequence>
<dbReference type="AlphaFoldDB" id="A0AAW2YB18"/>